<evidence type="ECO:0000256" key="3">
    <source>
        <dbReference type="ARBA" id="ARBA00023125"/>
    </source>
</evidence>
<dbReference type="GO" id="GO:1990077">
    <property type="term" value="C:primosome complex"/>
    <property type="evidence" value="ECO:0007669"/>
    <property type="project" value="UniProtKB-UniRule"/>
</dbReference>
<reference evidence="6 7" key="1">
    <citation type="submission" date="2018-05" db="EMBL/GenBank/DDBJ databases">
        <title>Spiribacter halobius sp. nov., a moderately halophilic bacterium isolated from marine solar saltern.</title>
        <authorList>
            <person name="Zheng W.-S."/>
            <person name="Lu D.-C."/>
            <person name="Du Z.-J."/>
        </authorList>
    </citation>
    <scope>NUCLEOTIDE SEQUENCE [LARGE SCALE GENOMIC DNA]</scope>
    <source>
        <strain evidence="6 7">E85</strain>
    </source>
</reference>
<keyword evidence="7" id="KW-1185">Reference proteome</keyword>
<name>A0A2U2MX32_9GAMM</name>
<dbReference type="Proteomes" id="UP000245474">
    <property type="component" value="Unassembled WGS sequence"/>
</dbReference>
<evidence type="ECO:0000313" key="6">
    <source>
        <dbReference type="EMBL" id="PWG61417.1"/>
    </source>
</evidence>
<protein>
    <recommendedName>
        <fullName evidence="4">Replication restart protein PriB</fullName>
    </recommendedName>
</protein>
<keyword evidence="3 4" id="KW-0238">DNA-binding</keyword>
<sequence length="141" mass="14815">MTTTASRGRSASPASGARRRPATTPDGAGVDGEAENRVRLTGVLVDPPMVRHSPAGVPIARCLLEHDSEQAEAGVPRAIRFRVGVRAAGEAAAGVLAELAAGSRIRVTGFLVRSRQRGVETDPIIISASRIERLEPESSRN</sequence>
<dbReference type="InterPro" id="IPR000424">
    <property type="entry name" value="Primosome_PriB/ssb"/>
</dbReference>
<proteinExistence type="inferred from homology"/>
<dbReference type="NCBIfam" id="TIGR04418">
    <property type="entry name" value="PriB_gamma"/>
    <property type="match status" value="1"/>
</dbReference>
<evidence type="ECO:0000313" key="7">
    <source>
        <dbReference type="Proteomes" id="UP000245474"/>
    </source>
</evidence>
<dbReference type="Gene3D" id="2.40.50.140">
    <property type="entry name" value="Nucleic acid-binding proteins"/>
    <property type="match status" value="1"/>
</dbReference>
<comment type="function">
    <text evidence="4">Involved in the restart of stalled replication forks, which reloads the replicative helicase on sites other than the origin of replication; the PriA-PriB pathway is the major replication restart pathway. During primosome assembly it facilitates complex formation between PriA and DnaT on DNA; stabilizes PriA on DNA. Stimulates the DNA unwinding activity of PriA helicase.</text>
</comment>
<dbReference type="InterPro" id="IPR012340">
    <property type="entry name" value="NA-bd_OB-fold"/>
</dbReference>
<dbReference type="GO" id="GO:0006269">
    <property type="term" value="P:DNA replication, synthesis of primer"/>
    <property type="evidence" value="ECO:0007669"/>
    <property type="project" value="UniProtKB-KW"/>
</dbReference>
<evidence type="ECO:0000256" key="1">
    <source>
        <dbReference type="ARBA" id="ARBA00022515"/>
    </source>
</evidence>
<comment type="subunit">
    <text evidence="4">Homodimer. Interacts with PriA and DnaT. Component of the replication restart primosome. Primosome assembly occurs via a 'hand-off' mechanism. PriA binds to replication forks, subsequently PriB then DnaT bind; DnaT then displaces ssDNA to generate the helicase loading substrate.</text>
</comment>
<organism evidence="6 7">
    <name type="scientific">Sediminicurvatus halobius</name>
    <dbReference type="NCBI Taxonomy" id="2182432"/>
    <lineage>
        <taxon>Bacteria</taxon>
        <taxon>Pseudomonadati</taxon>
        <taxon>Pseudomonadota</taxon>
        <taxon>Gammaproteobacteria</taxon>
        <taxon>Chromatiales</taxon>
        <taxon>Ectothiorhodospiraceae</taxon>
        <taxon>Sediminicurvatus</taxon>
    </lineage>
</organism>
<keyword evidence="1 4" id="KW-0639">Primosome</keyword>
<feature type="compositionally biased region" description="Low complexity" evidence="5">
    <location>
        <begin position="1"/>
        <end position="16"/>
    </location>
</feature>
<dbReference type="InterPro" id="IPR023646">
    <property type="entry name" value="Prisomal_replication_PriB"/>
</dbReference>
<dbReference type="EMBL" id="QFFI01000035">
    <property type="protein sequence ID" value="PWG61417.1"/>
    <property type="molecule type" value="Genomic_DNA"/>
</dbReference>
<comment type="similarity">
    <text evidence="4">Belongs to the PriB family.</text>
</comment>
<evidence type="ECO:0000256" key="2">
    <source>
        <dbReference type="ARBA" id="ARBA00022705"/>
    </source>
</evidence>
<dbReference type="PROSITE" id="PS50935">
    <property type="entry name" value="SSB"/>
    <property type="match status" value="1"/>
</dbReference>
<dbReference type="OrthoDB" id="9180733at2"/>
<gene>
    <name evidence="4 6" type="primary">priB</name>
    <name evidence="6" type="ORF">DEM34_16405</name>
</gene>
<comment type="caution">
    <text evidence="6">The sequence shown here is derived from an EMBL/GenBank/DDBJ whole genome shotgun (WGS) entry which is preliminary data.</text>
</comment>
<feature type="region of interest" description="Disordered" evidence="5">
    <location>
        <begin position="1"/>
        <end position="36"/>
    </location>
</feature>
<dbReference type="GO" id="GO:0003697">
    <property type="term" value="F:single-stranded DNA binding"/>
    <property type="evidence" value="ECO:0007669"/>
    <property type="project" value="UniProtKB-UniRule"/>
</dbReference>
<evidence type="ECO:0000256" key="5">
    <source>
        <dbReference type="SAM" id="MobiDB-lite"/>
    </source>
</evidence>
<accession>A0A2U2MX32</accession>
<keyword evidence="2 4" id="KW-0235">DNA replication</keyword>
<dbReference type="SUPFAM" id="SSF50249">
    <property type="entry name" value="Nucleic acid-binding proteins"/>
    <property type="match status" value="1"/>
</dbReference>
<dbReference type="AlphaFoldDB" id="A0A2U2MX32"/>
<evidence type="ECO:0000256" key="4">
    <source>
        <dbReference type="HAMAP-Rule" id="MF_00720"/>
    </source>
</evidence>
<dbReference type="Pfam" id="PF22657">
    <property type="entry name" value="SSB_1"/>
    <property type="match status" value="1"/>
</dbReference>
<dbReference type="HAMAP" id="MF_00720">
    <property type="entry name" value="PriB"/>
    <property type="match status" value="1"/>
</dbReference>